<dbReference type="InterPro" id="IPR025948">
    <property type="entry name" value="HTH-like_dom"/>
</dbReference>
<comment type="caution">
    <text evidence="2">The sequence shown here is derived from an EMBL/GenBank/DDBJ whole genome shotgun (WGS) entry which is preliminary data.</text>
</comment>
<organism evidence="2 3">
    <name type="scientific">Archangium gephyra</name>
    <dbReference type="NCBI Taxonomy" id="48"/>
    <lineage>
        <taxon>Bacteria</taxon>
        <taxon>Pseudomonadati</taxon>
        <taxon>Myxococcota</taxon>
        <taxon>Myxococcia</taxon>
        <taxon>Myxococcales</taxon>
        <taxon>Cystobacterineae</taxon>
        <taxon>Archangiaceae</taxon>
        <taxon>Archangium</taxon>
    </lineage>
</organism>
<reference evidence="2 3" key="1">
    <citation type="submission" date="2017-08" db="EMBL/GenBank/DDBJ databases">
        <title>Infants hospitalized years apart are colonized by the same room-sourced microbial strains.</title>
        <authorList>
            <person name="Brooks B."/>
            <person name="Olm M.R."/>
            <person name="Firek B.A."/>
            <person name="Baker R."/>
            <person name="Thomas B.C."/>
            <person name="Morowitz M.J."/>
            <person name="Banfield J.F."/>
        </authorList>
    </citation>
    <scope>NUCLEOTIDE SEQUENCE [LARGE SCALE GENOMIC DNA]</scope>
    <source>
        <strain evidence="2">S2_003_000_R2_14</strain>
    </source>
</reference>
<dbReference type="EMBL" id="QFQP01000004">
    <property type="protein sequence ID" value="PZR16171.1"/>
    <property type="molecule type" value="Genomic_DNA"/>
</dbReference>
<protein>
    <recommendedName>
        <fullName evidence="1">Integrase catalytic domain-containing protein</fullName>
    </recommendedName>
</protein>
<sequence length="103" mass="11717">MHLRCPPKLFRGGTLPAGERLRKKGVRVSRKRVCRLMKQDGLVGRPRRRFKNTTDSSHSMPVAENLLARDFKAEAPNQRWVGDTTELTTPSGKLYLAVILDLF</sequence>
<evidence type="ECO:0000259" key="1">
    <source>
        <dbReference type="PROSITE" id="PS50994"/>
    </source>
</evidence>
<dbReference type="InterPro" id="IPR012337">
    <property type="entry name" value="RNaseH-like_sf"/>
</dbReference>
<dbReference type="AlphaFoldDB" id="A0A2W5VZH9"/>
<dbReference type="PANTHER" id="PTHR46889:SF4">
    <property type="entry name" value="TRANSPOSASE INSO FOR INSERTION SEQUENCE ELEMENT IS911B-RELATED"/>
    <property type="match status" value="1"/>
</dbReference>
<proteinExistence type="predicted"/>
<name>A0A2W5VZH9_9BACT</name>
<accession>A0A2W5VZH9</accession>
<dbReference type="Proteomes" id="UP000249061">
    <property type="component" value="Unassembled WGS sequence"/>
</dbReference>
<dbReference type="SUPFAM" id="SSF53098">
    <property type="entry name" value="Ribonuclease H-like"/>
    <property type="match status" value="1"/>
</dbReference>
<gene>
    <name evidence="2" type="ORF">DI536_07755</name>
</gene>
<dbReference type="PANTHER" id="PTHR46889">
    <property type="entry name" value="TRANSPOSASE INSF FOR INSERTION SEQUENCE IS3B-RELATED"/>
    <property type="match status" value="1"/>
</dbReference>
<dbReference type="Pfam" id="PF13276">
    <property type="entry name" value="HTH_21"/>
    <property type="match status" value="1"/>
</dbReference>
<evidence type="ECO:0000313" key="3">
    <source>
        <dbReference type="Proteomes" id="UP000249061"/>
    </source>
</evidence>
<dbReference type="InterPro" id="IPR050900">
    <property type="entry name" value="Transposase_IS3/IS150/IS904"/>
</dbReference>
<dbReference type="InterPro" id="IPR001584">
    <property type="entry name" value="Integrase_cat-core"/>
</dbReference>
<evidence type="ECO:0000313" key="2">
    <source>
        <dbReference type="EMBL" id="PZR16171.1"/>
    </source>
</evidence>
<dbReference type="PROSITE" id="PS50994">
    <property type="entry name" value="INTEGRASE"/>
    <property type="match status" value="1"/>
</dbReference>
<dbReference type="GO" id="GO:0015074">
    <property type="term" value="P:DNA integration"/>
    <property type="evidence" value="ECO:0007669"/>
    <property type="project" value="InterPro"/>
</dbReference>
<feature type="domain" description="Integrase catalytic" evidence="1">
    <location>
        <begin position="72"/>
        <end position="103"/>
    </location>
</feature>